<keyword evidence="3" id="KW-1185">Reference proteome</keyword>
<reference evidence="3" key="1">
    <citation type="submission" date="2016-10" db="EMBL/GenBank/DDBJ databases">
        <authorList>
            <person name="Varghese N."/>
            <person name="Submissions S."/>
        </authorList>
    </citation>
    <scope>NUCLEOTIDE SEQUENCE [LARGE SCALE GENOMIC DNA]</scope>
    <source>
        <strain evidence="3">DSM 26893</strain>
    </source>
</reference>
<feature type="chain" id="PRO_5011514235" description="DUF4864 domain-containing protein" evidence="1">
    <location>
        <begin position="22"/>
        <end position="134"/>
    </location>
</feature>
<accession>A0A1H8LQI1</accession>
<proteinExistence type="predicted"/>
<keyword evidence="1" id="KW-0732">Signal</keyword>
<feature type="signal peptide" evidence="1">
    <location>
        <begin position="1"/>
        <end position="21"/>
    </location>
</feature>
<dbReference type="OrthoDB" id="9130422at2"/>
<dbReference type="InterPro" id="IPR032347">
    <property type="entry name" value="DUF4864"/>
</dbReference>
<sequence length="134" mass="14638">MKPLFTACLAAALVVPVVAPAEDAAIEGVISAQIDAFRADDFATAFTYASPMIKGMFGTPERFGQMVQQGYPMVYRPEDVTFLDARPLGDRVQQRVMMRDTGGALHVLEYEMIETADGWQINGVRLLRAPQVGA</sequence>
<dbReference type="Pfam" id="PF16156">
    <property type="entry name" value="DUF4864"/>
    <property type="match status" value="1"/>
</dbReference>
<evidence type="ECO:0008006" key="4">
    <source>
        <dbReference type="Google" id="ProtNLM"/>
    </source>
</evidence>
<protein>
    <recommendedName>
        <fullName evidence="4">DUF4864 domain-containing protein</fullName>
    </recommendedName>
</protein>
<evidence type="ECO:0000313" key="2">
    <source>
        <dbReference type="EMBL" id="SEO07381.1"/>
    </source>
</evidence>
<name>A0A1H8LQI1_9RHOB</name>
<dbReference type="EMBL" id="FOCM01000011">
    <property type="protein sequence ID" value="SEO07381.1"/>
    <property type="molecule type" value="Genomic_DNA"/>
</dbReference>
<gene>
    <name evidence="2" type="ORF">SAMN04488011_11149</name>
</gene>
<organism evidence="2 3">
    <name type="scientific">Palleronia pelagia</name>
    <dbReference type="NCBI Taxonomy" id="387096"/>
    <lineage>
        <taxon>Bacteria</taxon>
        <taxon>Pseudomonadati</taxon>
        <taxon>Pseudomonadota</taxon>
        <taxon>Alphaproteobacteria</taxon>
        <taxon>Rhodobacterales</taxon>
        <taxon>Roseobacteraceae</taxon>
        <taxon>Palleronia</taxon>
    </lineage>
</organism>
<dbReference type="Proteomes" id="UP000199372">
    <property type="component" value="Unassembled WGS sequence"/>
</dbReference>
<evidence type="ECO:0000256" key="1">
    <source>
        <dbReference type="SAM" id="SignalP"/>
    </source>
</evidence>
<dbReference type="RefSeq" id="WP_091846669.1">
    <property type="nucleotide sequence ID" value="NZ_FOCM01000011.1"/>
</dbReference>
<evidence type="ECO:0000313" key="3">
    <source>
        <dbReference type="Proteomes" id="UP000199372"/>
    </source>
</evidence>
<dbReference type="AlphaFoldDB" id="A0A1H8LQI1"/>